<dbReference type="EMBL" id="FMAF01000006">
    <property type="protein sequence ID" value="SCB30637.1"/>
    <property type="molecule type" value="Genomic_DNA"/>
</dbReference>
<protein>
    <submittedName>
        <fullName evidence="1">Uncharacterized protein</fullName>
    </submittedName>
</protein>
<dbReference type="Proteomes" id="UP000199205">
    <property type="component" value="Unassembled WGS sequence"/>
</dbReference>
<evidence type="ECO:0000313" key="1">
    <source>
        <dbReference type="EMBL" id="SCB30637.1"/>
    </source>
</evidence>
<sequence>MGVSRTDYLMWATDVGAKAFNWDKHEAEGEGRPDRRFDVVYDGMSGDYCMAGKIIAVSDKHEGFSPKKIDPADIGVDRDELARKVSEAFDRALTSSDFSLVLFSHYS</sequence>
<reference evidence="1 2" key="1">
    <citation type="submission" date="2016-08" db="EMBL/GenBank/DDBJ databases">
        <authorList>
            <person name="Seilhamer J.J."/>
        </authorList>
    </citation>
    <scope>NUCLEOTIDE SEQUENCE [LARGE SCALE GENOMIC DNA]</scope>
    <source>
        <strain evidence="1 2">P1-7</strain>
    </source>
</reference>
<dbReference type="AlphaFoldDB" id="A0A1C3VSV5"/>
<name>A0A1C3VSV5_9HYPH</name>
<organism evidence="1 2">
    <name type="scientific">Rhizobium lusitanum</name>
    <dbReference type="NCBI Taxonomy" id="293958"/>
    <lineage>
        <taxon>Bacteria</taxon>
        <taxon>Pseudomonadati</taxon>
        <taxon>Pseudomonadota</taxon>
        <taxon>Alphaproteobacteria</taxon>
        <taxon>Hyphomicrobiales</taxon>
        <taxon>Rhizobiaceae</taxon>
        <taxon>Rhizobium/Agrobacterium group</taxon>
        <taxon>Rhizobium</taxon>
    </lineage>
</organism>
<gene>
    <name evidence="1" type="ORF">GA0061101_106135</name>
</gene>
<evidence type="ECO:0000313" key="2">
    <source>
        <dbReference type="Proteomes" id="UP000199205"/>
    </source>
</evidence>
<dbReference type="RefSeq" id="WP_141694080.1">
    <property type="nucleotide sequence ID" value="NZ_FMAF01000006.1"/>
</dbReference>
<proteinExistence type="predicted"/>
<accession>A0A1C3VSV5</accession>